<dbReference type="InterPro" id="IPR045232">
    <property type="entry name" value="FAM234"/>
</dbReference>
<dbReference type="InterPro" id="IPR013517">
    <property type="entry name" value="FG-GAP"/>
</dbReference>
<protein>
    <recommendedName>
        <fullName evidence="7">DEX1 C-terminal domain-containing protein</fullName>
    </recommendedName>
</protein>
<keyword evidence="2 6" id="KW-0812">Transmembrane</keyword>
<dbReference type="GO" id="GO:0016020">
    <property type="term" value="C:membrane"/>
    <property type="evidence" value="ECO:0007669"/>
    <property type="project" value="UniProtKB-SubCell"/>
</dbReference>
<evidence type="ECO:0000256" key="5">
    <source>
        <dbReference type="ARBA" id="ARBA00023136"/>
    </source>
</evidence>
<comment type="caution">
    <text evidence="8">The sequence shown here is derived from an EMBL/GenBank/DDBJ whole genome shotgun (WGS) entry which is preliminary data.</text>
</comment>
<keyword evidence="4 6" id="KW-1133">Transmembrane helix</keyword>
<sequence>MSATIEIFYGASVIRISLLLCYLSLAVRSDEHAIGSKFQAEKIERKKCQYNLKMLWHTDVGTSPFAAPPLVADIDGGGGLEVAAAPFSESITVLDGNTGKQLTDSHWPLHNLESTFHASPLQYDIDGDGFLDILLVSSSGEIIFYRDDGVLLGDFSYQGPDHVSVDAHVYATPVLIDINRDGVIDELVVSTTHMFVEEDYDLLPQNSDKYVVGGIAIVNLTALYESGKKRQASPVSTHFYLELTQVLSEFPAFNLFSPTVVDLDGNSGEMEVVVALSTGNIHVFTPSTMMTSGQRAGFPLTHVTVHGQITVTDVESDGVLELIAVDTSGNVLCFHGDGSTRWSAEASGSSSPGSRVADTNLDGILDIIVPTNEGDIYVFNGTNGAVLPKWPLKTGKRIFANVLVTRFKSLKGPPDIMFVADDGNLHIVAGDHSCETHIALEESSLVEIVSHDLLPLRKGLEFLVSTKDGSIICLGSMLETPVEELIEDTARKNLLFRAWPGSTKSPNDFSFTEFKPFVYVRAKTRDQLEITGSSFLLDVEVIDRSKPSGKQKYDLAVYYGRHLLVRQQYSTPGQYQLTVPTWPEPGEGHVTVVLTNQHGQVATDMMSYKFNHVILLDIQWLVLAPFVAMVIILLVSHGFPAKDLLPVTFPLKKK</sequence>
<feature type="domain" description="DEX1 C-terminal" evidence="7">
    <location>
        <begin position="518"/>
        <end position="611"/>
    </location>
</feature>
<organism evidence="8 9">
    <name type="scientific">Batillaria attramentaria</name>
    <dbReference type="NCBI Taxonomy" id="370345"/>
    <lineage>
        <taxon>Eukaryota</taxon>
        <taxon>Metazoa</taxon>
        <taxon>Spiralia</taxon>
        <taxon>Lophotrochozoa</taxon>
        <taxon>Mollusca</taxon>
        <taxon>Gastropoda</taxon>
        <taxon>Caenogastropoda</taxon>
        <taxon>Sorbeoconcha</taxon>
        <taxon>Cerithioidea</taxon>
        <taxon>Batillariidae</taxon>
        <taxon>Batillaria</taxon>
    </lineage>
</organism>
<evidence type="ECO:0000256" key="6">
    <source>
        <dbReference type="SAM" id="Phobius"/>
    </source>
</evidence>
<keyword evidence="9" id="KW-1185">Reference proteome</keyword>
<comment type="subcellular location">
    <subcellularLocation>
        <location evidence="1">Membrane</location>
        <topology evidence="1">Single-pass membrane protein</topology>
    </subcellularLocation>
</comment>
<dbReference type="PANTHER" id="PTHR21419:SF23">
    <property type="entry name" value="PROTEIN DEFECTIVE IN EXINE FORMATION 1"/>
    <property type="match status" value="1"/>
</dbReference>
<evidence type="ECO:0000256" key="1">
    <source>
        <dbReference type="ARBA" id="ARBA00004167"/>
    </source>
</evidence>
<proteinExistence type="predicted"/>
<evidence type="ECO:0000256" key="2">
    <source>
        <dbReference type="ARBA" id="ARBA00022692"/>
    </source>
</evidence>
<dbReference type="Gene3D" id="2.130.10.10">
    <property type="entry name" value="YVTN repeat-like/Quinoprotein amine dehydrogenase"/>
    <property type="match status" value="2"/>
</dbReference>
<evidence type="ECO:0000256" key="4">
    <source>
        <dbReference type="ARBA" id="ARBA00022989"/>
    </source>
</evidence>
<evidence type="ECO:0000313" key="9">
    <source>
        <dbReference type="Proteomes" id="UP001519460"/>
    </source>
</evidence>
<dbReference type="Pfam" id="PF13517">
    <property type="entry name" value="FG-GAP_3"/>
    <property type="match status" value="1"/>
</dbReference>
<dbReference type="PANTHER" id="PTHR21419">
    <property type="match status" value="1"/>
</dbReference>
<feature type="transmembrane region" description="Helical" evidence="6">
    <location>
        <begin position="613"/>
        <end position="635"/>
    </location>
</feature>
<evidence type="ECO:0000313" key="8">
    <source>
        <dbReference type="EMBL" id="KAK7480387.1"/>
    </source>
</evidence>
<dbReference type="AlphaFoldDB" id="A0ABD0K000"/>
<dbReference type="Pfam" id="PF23722">
    <property type="entry name" value="Beta-sand_DEX1"/>
    <property type="match status" value="1"/>
</dbReference>
<dbReference type="InterPro" id="IPR015943">
    <property type="entry name" value="WD40/YVTN_repeat-like_dom_sf"/>
</dbReference>
<gene>
    <name evidence="8" type="ORF">BaRGS_00028434</name>
</gene>
<evidence type="ECO:0000256" key="3">
    <source>
        <dbReference type="ARBA" id="ARBA00022729"/>
    </source>
</evidence>
<accession>A0ABD0K000</accession>
<reference evidence="8 9" key="1">
    <citation type="journal article" date="2023" name="Sci. Data">
        <title>Genome assembly of the Korean intertidal mud-creeper Batillaria attramentaria.</title>
        <authorList>
            <person name="Patra A.K."/>
            <person name="Ho P.T."/>
            <person name="Jun S."/>
            <person name="Lee S.J."/>
            <person name="Kim Y."/>
            <person name="Won Y.J."/>
        </authorList>
    </citation>
    <scope>NUCLEOTIDE SEQUENCE [LARGE SCALE GENOMIC DNA]</scope>
    <source>
        <strain evidence="8">Wonlab-2016</strain>
    </source>
</reference>
<keyword evidence="5 6" id="KW-0472">Membrane</keyword>
<dbReference type="InterPro" id="IPR028994">
    <property type="entry name" value="Integrin_alpha_N"/>
</dbReference>
<dbReference type="SUPFAM" id="SSF69318">
    <property type="entry name" value="Integrin alpha N-terminal domain"/>
    <property type="match status" value="1"/>
</dbReference>
<keyword evidence="3" id="KW-0732">Signal</keyword>
<dbReference type="Proteomes" id="UP001519460">
    <property type="component" value="Unassembled WGS sequence"/>
</dbReference>
<name>A0ABD0K000_9CAEN</name>
<dbReference type="InterPro" id="IPR056376">
    <property type="entry name" value="DEX1_C"/>
</dbReference>
<evidence type="ECO:0000259" key="7">
    <source>
        <dbReference type="Pfam" id="PF23722"/>
    </source>
</evidence>
<dbReference type="EMBL" id="JACVVK020000283">
    <property type="protein sequence ID" value="KAK7480387.1"/>
    <property type="molecule type" value="Genomic_DNA"/>
</dbReference>